<dbReference type="InterPro" id="IPR029058">
    <property type="entry name" value="AB_hydrolase_fold"/>
</dbReference>
<evidence type="ECO:0000313" key="4">
    <source>
        <dbReference type="Proteomes" id="UP000030418"/>
    </source>
</evidence>
<dbReference type="InterPro" id="IPR000073">
    <property type="entry name" value="AB_hydrolase_1"/>
</dbReference>
<evidence type="ECO:0000259" key="2">
    <source>
        <dbReference type="Pfam" id="PF00561"/>
    </source>
</evidence>
<accession>A0A0A2XHW5</accession>
<name>A0A0A2XHW5_9PAST</name>
<dbReference type="EMBL" id="JPXY01000046">
    <property type="protein sequence ID" value="KGQ30582.1"/>
    <property type="molecule type" value="Genomic_DNA"/>
</dbReference>
<sequence>MITPLLNFDYQPSANAQADTLVFIHGLFGDMNNLGIIAKAFDQQYSLLRIDLRNHGRSFHHDEMNYPLMADDLLRVLQHLGLKKVIIIGHSMGGKTAMQFALTYPEYVKSLIVLDIAPVTYTHNEHSTIFQALFAVAEAQSETRQQAKVIMEQYIENSAILQFVLKSFDAKQPQRFRFNTNVLFKRYQQLMDWSENDNVCTLPTLFIRGGNSNYVLPQYRDKIMQLFPNANAFTINGAAHWVHADKPQYVIRAIERHLQQKS</sequence>
<dbReference type="Gene3D" id="3.40.50.1820">
    <property type="entry name" value="alpha/beta hydrolase"/>
    <property type="match status" value="1"/>
</dbReference>
<gene>
    <name evidence="3" type="ORF">P375_09815</name>
</gene>
<feature type="domain" description="AB hydrolase-1" evidence="2">
    <location>
        <begin position="20"/>
        <end position="247"/>
    </location>
</feature>
<proteinExistence type="predicted"/>
<evidence type="ECO:0000256" key="1">
    <source>
        <dbReference type="ARBA" id="ARBA00022801"/>
    </source>
</evidence>
<dbReference type="RefSeq" id="WP_039136429.1">
    <property type="nucleotide sequence ID" value="NZ_JPXY01000046.1"/>
</dbReference>
<evidence type="ECO:0000313" key="3">
    <source>
        <dbReference type="EMBL" id="KGQ30582.1"/>
    </source>
</evidence>
<dbReference type="Proteomes" id="UP000030418">
    <property type="component" value="Unassembled WGS sequence"/>
</dbReference>
<dbReference type="SUPFAM" id="SSF53474">
    <property type="entry name" value="alpha/beta-Hydrolases"/>
    <property type="match status" value="1"/>
</dbReference>
<keyword evidence="1" id="KW-0378">Hydrolase</keyword>
<reference evidence="3 4" key="1">
    <citation type="submission" date="2014-08" db="EMBL/GenBank/DDBJ databases">
        <title>Chaperone-usher fimbriae in a diverse selection of Gallibacterium genomes.</title>
        <authorList>
            <person name="Kudirkiene E."/>
            <person name="Bager R.J."/>
            <person name="Johnson T.J."/>
            <person name="Bojesen A.M."/>
        </authorList>
    </citation>
    <scope>NUCLEOTIDE SEQUENCE [LARGE SCALE GENOMIC DNA]</scope>
    <source>
        <strain evidence="3 4">CCM5976</strain>
    </source>
</reference>
<dbReference type="PANTHER" id="PTHR46118">
    <property type="entry name" value="PROTEIN ABHD11"/>
    <property type="match status" value="1"/>
</dbReference>
<dbReference type="AlphaFoldDB" id="A0A0A2XHW5"/>
<comment type="caution">
    <text evidence="3">The sequence shown here is derived from an EMBL/GenBank/DDBJ whole genome shotgun (WGS) entry which is preliminary data.</text>
</comment>
<dbReference type="PRINTS" id="PR00111">
    <property type="entry name" value="ABHYDROLASE"/>
</dbReference>
<protein>
    <submittedName>
        <fullName evidence="3">Acyl-CoA esterase</fullName>
    </submittedName>
</protein>
<dbReference type="GO" id="GO:0016787">
    <property type="term" value="F:hydrolase activity"/>
    <property type="evidence" value="ECO:0007669"/>
    <property type="project" value="UniProtKB-KW"/>
</dbReference>
<dbReference type="PANTHER" id="PTHR46118:SF4">
    <property type="entry name" value="PROTEIN ABHD11"/>
    <property type="match status" value="1"/>
</dbReference>
<dbReference type="Pfam" id="PF00561">
    <property type="entry name" value="Abhydrolase_1"/>
    <property type="match status" value="1"/>
</dbReference>
<organism evidence="3 4">
    <name type="scientific">Gallibacterium genomosp. 2</name>
    <dbReference type="NCBI Taxonomy" id="155517"/>
    <lineage>
        <taxon>Bacteria</taxon>
        <taxon>Pseudomonadati</taxon>
        <taxon>Pseudomonadota</taxon>
        <taxon>Gammaproteobacteria</taxon>
        <taxon>Pasteurellales</taxon>
        <taxon>Pasteurellaceae</taxon>
        <taxon>Gallibacterium</taxon>
    </lineage>
</organism>
<keyword evidence="4" id="KW-1185">Reference proteome</keyword>